<evidence type="ECO:0000259" key="1">
    <source>
        <dbReference type="Pfam" id="PF23197"/>
    </source>
</evidence>
<dbReference type="InterPro" id="IPR043504">
    <property type="entry name" value="Peptidase_S1_PA_chymotrypsin"/>
</dbReference>
<name>A0A6J7CNV6_9ZZZZ</name>
<dbReference type="Gene3D" id="2.40.10.10">
    <property type="entry name" value="Trypsin-like serine proteases"/>
    <property type="match status" value="2"/>
</dbReference>
<dbReference type="SUPFAM" id="SSF50494">
    <property type="entry name" value="Trypsin-like serine proteases"/>
    <property type="match status" value="1"/>
</dbReference>
<dbReference type="InterPro" id="IPR056284">
    <property type="entry name" value="AIR9-like_A9"/>
</dbReference>
<gene>
    <name evidence="2" type="ORF">UFOPK3401_00126</name>
</gene>
<dbReference type="Gene3D" id="2.60.40.2700">
    <property type="match status" value="2"/>
</dbReference>
<evidence type="ECO:0000313" key="2">
    <source>
        <dbReference type="EMBL" id="CAB4858588.1"/>
    </source>
</evidence>
<protein>
    <submittedName>
        <fullName evidence="2">Unannotated protein</fullName>
    </submittedName>
</protein>
<dbReference type="Pfam" id="PF23197">
    <property type="entry name" value="IG_AIR9"/>
    <property type="match status" value="1"/>
</dbReference>
<reference evidence="2" key="1">
    <citation type="submission" date="2020-05" db="EMBL/GenBank/DDBJ databases">
        <authorList>
            <person name="Chiriac C."/>
            <person name="Salcher M."/>
            <person name="Ghai R."/>
            <person name="Kavagutti S V."/>
        </authorList>
    </citation>
    <scope>NUCLEOTIDE SEQUENCE</scope>
</reference>
<dbReference type="AlphaFoldDB" id="A0A6J7CNV6"/>
<dbReference type="InterPro" id="IPR009003">
    <property type="entry name" value="Peptidase_S1_PA"/>
</dbReference>
<proteinExistence type="predicted"/>
<feature type="domain" description="AIR9-like A9" evidence="1">
    <location>
        <begin position="363"/>
        <end position="440"/>
    </location>
</feature>
<organism evidence="2">
    <name type="scientific">freshwater metagenome</name>
    <dbReference type="NCBI Taxonomy" id="449393"/>
    <lineage>
        <taxon>unclassified sequences</taxon>
        <taxon>metagenomes</taxon>
        <taxon>ecological metagenomes</taxon>
    </lineage>
</organism>
<sequence length="548" mass="55993">MAFLEKLAYLMKMRRSNRFSKFQVALIASATILVALAPISSASAKGQSEHDRIVSYWSASRLHAAKSLDYTFSPGSKVAKRIETAQPSAKVGTASITPATYSGASTGQTWSDGGLALSATGKVFFNIGASLYVCSGSVLTDSDATRSIVLTAGHCVYDNASRAFVTNFLFYPDYKSNPTQTCASTTYGCWTASALVANYGFTSQTGFTTQATNYDWGFAIMGTGGKNSTQLDATVGSFPLDVGGFTANGNQAFAFGYPQASPYSGSDLIYCSGGIAADTLNNSSTWGLSTCTLTGGASGGPWMSNFATDRGSISSLNSYKYTSSANGMYGPKFNANTTATYNSALTATTNTSVGAPAPVPAPVAAVSITGTTVDKSTLTADTSGSTGGAASSTTYQWSRATTVGGSYSNISGATKSTYVLTSSDIGRYLKVKATLTNTGGSSSATSAATSVVTGIAPVACATISGTASVNSTLTASTSCTTGSSTISYTYVWSRSATSGGTYTPISLATKSTYKLVTADRGQYLKVTVVATNMAGTSTATSAAKGPIA</sequence>
<accession>A0A6J7CNV6</accession>
<dbReference type="EMBL" id="CAFBLM010000002">
    <property type="protein sequence ID" value="CAB4858588.1"/>
    <property type="molecule type" value="Genomic_DNA"/>
</dbReference>